<keyword evidence="2" id="KW-1133">Transmembrane helix</keyword>
<protein>
    <submittedName>
        <fullName evidence="5">Transglutaminase-like domain-containing protein</fullName>
    </submittedName>
</protein>
<name>A0ABP7AJR5_9MICO</name>
<dbReference type="InterPro" id="IPR002931">
    <property type="entry name" value="Transglutaminase-like"/>
</dbReference>
<feature type="region of interest" description="Disordered" evidence="1">
    <location>
        <begin position="633"/>
        <end position="653"/>
    </location>
</feature>
<keyword evidence="2" id="KW-0472">Membrane</keyword>
<evidence type="ECO:0000256" key="2">
    <source>
        <dbReference type="SAM" id="Phobius"/>
    </source>
</evidence>
<feature type="transmembrane region" description="Helical" evidence="2">
    <location>
        <begin position="71"/>
        <end position="94"/>
    </location>
</feature>
<organism evidence="5 6">
    <name type="scientific">Microbacterium awajiense</name>
    <dbReference type="NCBI Taxonomy" id="415214"/>
    <lineage>
        <taxon>Bacteria</taxon>
        <taxon>Bacillati</taxon>
        <taxon>Actinomycetota</taxon>
        <taxon>Actinomycetes</taxon>
        <taxon>Micrococcales</taxon>
        <taxon>Microbacteriaceae</taxon>
        <taxon>Microbacterium</taxon>
    </lineage>
</organism>
<feature type="domain" description="Transglutaminase-like" evidence="3">
    <location>
        <begin position="534"/>
        <end position="603"/>
    </location>
</feature>
<keyword evidence="2" id="KW-0812">Transmembrane</keyword>
<evidence type="ECO:0000313" key="6">
    <source>
        <dbReference type="Proteomes" id="UP001501697"/>
    </source>
</evidence>
<accession>A0ABP7AJR5</accession>
<dbReference type="InterPro" id="IPR021878">
    <property type="entry name" value="TgpA_N"/>
</dbReference>
<gene>
    <name evidence="5" type="ORF">GCM10022200_15790</name>
</gene>
<evidence type="ECO:0000256" key="1">
    <source>
        <dbReference type="SAM" id="MobiDB-lite"/>
    </source>
</evidence>
<feature type="domain" description="Protein-glutamine gamma-glutamyltransferase TgpA N-terminal" evidence="4">
    <location>
        <begin position="28"/>
        <end position="427"/>
    </location>
</feature>
<keyword evidence="6" id="KW-1185">Reference proteome</keyword>
<dbReference type="EMBL" id="BAAAYU010000005">
    <property type="protein sequence ID" value="GAA3633497.1"/>
    <property type="molecule type" value="Genomic_DNA"/>
</dbReference>
<feature type="transmembrane region" description="Helical" evidence="2">
    <location>
        <begin position="662"/>
        <end position="689"/>
    </location>
</feature>
<dbReference type="RefSeq" id="WP_344737447.1">
    <property type="nucleotide sequence ID" value="NZ_BAAAYU010000005.1"/>
</dbReference>
<dbReference type="SUPFAM" id="SSF54001">
    <property type="entry name" value="Cysteine proteinases"/>
    <property type="match status" value="1"/>
</dbReference>
<dbReference type="Pfam" id="PF01841">
    <property type="entry name" value="Transglut_core"/>
    <property type="match status" value="1"/>
</dbReference>
<dbReference type="Pfam" id="PF11992">
    <property type="entry name" value="TgpA_N"/>
    <property type="match status" value="1"/>
</dbReference>
<proteinExistence type="predicted"/>
<evidence type="ECO:0000313" key="5">
    <source>
        <dbReference type="EMBL" id="GAA3633497.1"/>
    </source>
</evidence>
<evidence type="ECO:0000259" key="3">
    <source>
        <dbReference type="Pfam" id="PF01841"/>
    </source>
</evidence>
<reference evidence="6" key="1">
    <citation type="journal article" date="2019" name="Int. J. Syst. Evol. Microbiol.">
        <title>The Global Catalogue of Microorganisms (GCM) 10K type strain sequencing project: providing services to taxonomists for standard genome sequencing and annotation.</title>
        <authorList>
            <consortium name="The Broad Institute Genomics Platform"/>
            <consortium name="The Broad Institute Genome Sequencing Center for Infectious Disease"/>
            <person name="Wu L."/>
            <person name="Ma J."/>
        </authorList>
    </citation>
    <scope>NUCLEOTIDE SEQUENCE [LARGE SCALE GENOMIC DNA]</scope>
    <source>
        <strain evidence="6">JCM 16544</strain>
    </source>
</reference>
<feature type="transmembrane region" description="Helical" evidence="2">
    <location>
        <begin position="45"/>
        <end position="64"/>
    </location>
</feature>
<feature type="transmembrane region" description="Helical" evidence="2">
    <location>
        <begin position="129"/>
        <end position="149"/>
    </location>
</feature>
<feature type="transmembrane region" description="Helical" evidence="2">
    <location>
        <begin position="244"/>
        <end position="265"/>
    </location>
</feature>
<feature type="transmembrane region" description="Helical" evidence="2">
    <location>
        <begin position="21"/>
        <end position="39"/>
    </location>
</feature>
<comment type="caution">
    <text evidence="5">The sequence shown here is derived from an EMBL/GenBank/DDBJ whole genome shotgun (WGS) entry which is preliminary data.</text>
</comment>
<sequence>MSRRRRIPAARPVRAPRVVVGSVYGVAVVALAATAAWPIYREPAYALLVAVAALVGGVVAASSARLRWNGWVTTGALAAATVVLGVLLAVPSLLGSDLVAAVVEVGRGIVFGWKDLVTVELPVGTYRNLMVPALVVFLVGTAGLLMLAWRADRKAYAAVAVAIGMVAFGLVFGRAGVSAPLDLGPFVLYAPLETALGAATLIVSLLWLAWRTHDERLRALERAALSSGVRGGGATSAADRRRTALAALMVVVALGASVAVIPLAARGAERDVLRAAAGPEVDLAAAISPLASYRALFADESAGEVLFTVSADGALPERVRLATLDDYDGETFRSGGTTAASDARFVRVPSSLDAGGGPPVSVDIAIEGLDGIWMPTVGALESVEFDGARAAALADGFYYSAAASAGVQTAGSGLASGDAYTLRAVVSAPPDLAAVDAPGVDASVTPPDSLRQWVQTHASGTDGAALAGLVTLLRERGYLSHGLTESDTVWTEALPGYRFQPAVAGHSLARIDQMFTRLLERENDPRAVAGDNFVAAVGDDEQFAVAVALIAQELGFPSRVVVGARLGAAPEGLSACEQGVCRAQDLSAWTEVQTAAGAWVPIDVTPQYEQSPSLEVTELRDPEIVTEVRPEAVEEVVPPDPLQEDTGSDQASDDGGGIDLAWLWPVLRVAGIVLAVAAIAFGPLLAIVAAKNVRRRSRRTQGRPAARIAAGWDEYVDAAVDAGREVPTWSTRSELASTFATPRAGALALDADRAAFSGSAASDDDAAAFWRIVDEERRRFAAEDGGWRVILATVSLKSFIRHLAPRSATAERGRRRTRRR</sequence>
<feature type="transmembrane region" description="Helical" evidence="2">
    <location>
        <begin position="156"/>
        <end position="176"/>
    </location>
</feature>
<dbReference type="Proteomes" id="UP001501697">
    <property type="component" value="Unassembled WGS sequence"/>
</dbReference>
<feature type="transmembrane region" description="Helical" evidence="2">
    <location>
        <begin position="188"/>
        <end position="210"/>
    </location>
</feature>
<dbReference type="InterPro" id="IPR038765">
    <property type="entry name" value="Papain-like_cys_pep_sf"/>
</dbReference>
<evidence type="ECO:0000259" key="4">
    <source>
        <dbReference type="Pfam" id="PF11992"/>
    </source>
</evidence>